<feature type="domain" description="Peptidase A1" evidence="3">
    <location>
        <begin position="1"/>
        <end position="77"/>
    </location>
</feature>
<keyword evidence="2" id="KW-0378">Hydrolase</keyword>
<dbReference type="PANTHER" id="PTHR47967:SF36">
    <property type="entry name" value="PEPTIDASE A1 DOMAIN-CONTAINING PROTEIN"/>
    <property type="match status" value="1"/>
</dbReference>
<dbReference type="Pfam" id="PF14541">
    <property type="entry name" value="TAXi_C"/>
    <property type="match status" value="1"/>
</dbReference>
<name>A0AAW1XQR0_RUBAR</name>
<sequence length="82" mass="9173">MRFHFKGGADMALPPENQYVDGGDVICMALMNVDDAFSSGNNGTELAWSGPSIVLGSFQMQNFYLEYDVRSQRLGFRQQKCN</sequence>
<dbReference type="GO" id="GO:0008233">
    <property type="term" value="F:peptidase activity"/>
    <property type="evidence" value="ECO:0007669"/>
    <property type="project" value="UniProtKB-KW"/>
</dbReference>
<comment type="caution">
    <text evidence="4">The sequence shown here is derived from an EMBL/GenBank/DDBJ whole genome shotgun (WGS) entry which is preliminary data.</text>
</comment>
<dbReference type="InterPro" id="IPR033121">
    <property type="entry name" value="PEPTIDASE_A1"/>
</dbReference>
<reference evidence="4 5" key="1">
    <citation type="journal article" date="2023" name="G3 (Bethesda)">
        <title>A chromosome-length genome assembly and annotation of blackberry (Rubus argutus, cv. 'Hillquist').</title>
        <authorList>
            <person name="Bruna T."/>
            <person name="Aryal R."/>
            <person name="Dudchenko O."/>
            <person name="Sargent D.J."/>
            <person name="Mead D."/>
            <person name="Buti M."/>
            <person name="Cavallini A."/>
            <person name="Hytonen T."/>
            <person name="Andres J."/>
            <person name="Pham M."/>
            <person name="Weisz D."/>
            <person name="Mascagni F."/>
            <person name="Usai G."/>
            <person name="Natali L."/>
            <person name="Bassil N."/>
            <person name="Fernandez G.E."/>
            <person name="Lomsadze A."/>
            <person name="Armour M."/>
            <person name="Olukolu B."/>
            <person name="Poorten T."/>
            <person name="Britton C."/>
            <person name="Davik J."/>
            <person name="Ashrafi H."/>
            <person name="Aiden E.L."/>
            <person name="Borodovsky M."/>
            <person name="Worthington M."/>
        </authorList>
    </citation>
    <scope>NUCLEOTIDE SEQUENCE [LARGE SCALE GENOMIC DNA]</scope>
    <source>
        <strain evidence="4">PI 553951</strain>
    </source>
</reference>
<evidence type="ECO:0000259" key="3">
    <source>
        <dbReference type="PROSITE" id="PS51767"/>
    </source>
</evidence>
<proteinExistence type="predicted"/>
<dbReference type="SUPFAM" id="SSF50630">
    <property type="entry name" value="Acid proteases"/>
    <property type="match status" value="1"/>
</dbReference>
<evidence type="ECO:0000256" key="2">
    <source>
        <dbReference type="ARBA" id="ARBA00022801"/>
    </source>
</evidence>
<evidence type="ECO:0000256" key="1">
    <source>
        <dbReference type="ARBA" id="ARBA00022670"/>
    </source>
</evidence>
<dbReference type="PROSITE" id="PS51767">
    <property type="entry name" value="PEPTIDASE_A1"/>
    <property type="match status" value="1"/>
</dbReference>
<dbReference type="PANTHER" id="PTHR47967">
    <property type="entry name" value="OS07G0603500 PROTEIN-RELATED"/>
    <property type="match status" value="1"/>
</dbReference>
<dbReference type="Proteomes" id="UP001457282">
    <property type="component" value="Unassembled WGS sequence"/>
</dbReference>
<dbReference type="GO" id="GO:0005576">
    <property type="term" value="C:extracellular region"/>
    <property type="evidence" value="ECO:0007669"/>
    <property type="project" value="TreeGrafter"/>
</dbReference>
<dbReference type="AlphaFoldDB" id="A0AAW1XQR0"/>
<dbReference type="GO" id="GO:0006508">
    <property type="term" value="P:proteolysis"/>
    <property type="evidence" value="ECO:0007669"/>
    <property type="project" value="UniProtKB-KW"/>
</dbReference>
<organism evidence="4 5">
    <name type="scientific">Rubus argutus</name>
    <name type="common">Southern blackberry</name>
    <dbReference type="NCBI Taxonomy" id="59490"/>
    <lineage>
        <taxon>Eukaryota</taxon>
        <taxon>Viridiplantae</taxon>
        <taxon>Streptophyta</taxon>
        <taxon>Embryophyta</taxon>
        <taxon>Tracheophyta</taxon>
        <taxon>Spermatophyta</taxon>
        <taxon>Magnoliopsida</taxon>
        <taxon>eudicotyledons</taxon>
        <taxon>Gunneridae</taxon>
        <taxon>Pentapetalae</taxon>
        <taxon>rosids</taxon>
        <taxon>fabids</taxon>
        <taxon>Rosales</taxon>
        <taxon>Rosaceae</taxon>
        <taxon>Rosoideae</taxon>
        <taxon>Rosoideae incertae sedis</taxon>
        <taxon>Rubus</taxon>
    </lineage>
</organism>
<dbReference type="InterPro" id="IPR051708">
    <property type="entry name" value="Plant_Aspart_Prot_A1"/>
</dbReference>
<evidence type="ECO:0000313" key="5">
    <source>
        <dbReference type="Proteomes" id="UP001457282"/>
    </source>
</evidence>
<dbReference type="InterPro" id="IPR021109">
    <property type="entry name" value="Peptidase_aspartic_dom_sf"/>
</dbReference>
<dbReference type="EMBL" id="JBEDUW010000003">
    <property type="protein sequence ID" value="KAK9939068.1"/>
    <property type="molecule type" value="Genomic_DNA"/>
</dbReference>
<gene>
    <name evidence="4" type="ORF">M0R45_015777</name>
</gene>
<dbReference type="Gene3D" id="2.40.70.10">
    <property type="entry name" value="Acid Proteases"/>
    <property type="match status" value="1"/>
</dbReference>
<keyword evidence="5" id="KW-1185">Reference proteome</keyword>
<keyword evidence="1" id="KW-0645">Protease</keyword>
<protein>
    <recommendedName>
        <fullName evidence="3">Peptidase A1 domain-containing protein</fullName>
    </recommendedName>
</protein>
<dbReference type="InterPro" id="IPR032799">
    <property type="entry name" value="TAXi_C"/>
</dbReference>
<evidence type="ECO:0000313" key="4">
    <source>
        <dbReference type="EMBL" id="KAK9939068.1"/>
    </source>
</evidence>
<accession>A0AAW1XQR0</accession>